<accession>A0ACC0B102</accession>
<organism evidence="1 2">
    <name type="scientific">Catharanthus roseus</name>
    <name type="common">Madagascar periwinkle</name>
    <name type="synonym">Vinca rosea</name>
    <dbReference type="NCBI Taxonomy" id="4058"/>
    <lineage>
        <taxon>Eukaryota</taxon>
        <taxon>Viridiplantae</taxon>
        <taxon>Streptophyta</taxon>
        <taxon>Embryophyta</taxon>
        <taxon>Tracheophyta</taxon>
        <taxon>Spermatophyta</taxon>
        <taxon>Magnoliopsida</taxon>
        <taxon>eudicotyledons</taxon>
        <taxon>Gunneridae</taxon>
        <taxon>Pentapetalae</taxon>
        <taxon>asterids</taxon>
        <taxon>lamiids</taxon>
        <taxon>Gentianales</taxon>
        <taxon>Apocynaceae</taxon>
        <taxon>Rauvolfioideae</taxon>
        <taxon>Vinceae</taxon>
        <taxon>Catharanthinae</taxon>
        <taxon>Catharanthus</taxon>
    </lineage>
</organism>
<proteinExistence type="predicted"/>
<sequence length="541" mass="59060">MMSNDDLSSSIRGFIHHQDPNNIINPPPHHDPNPIPPPNNNPNPTSNPSAKRKRNLPGTPDPDAEVIALSPKSLMATNRFICEICNKGFQRDQNLQLHRRGHNLPWKLKQRTNKEVRKKVYICPEKTCVHHDPSRALGDLTGIKKHFSRKHGEKKWKCEKCSKKYAVQSDWKAHSKICGTREYKCDCGTLFSRKDSFITHRAFCDALAEESARFTSVPTAPNLSFRNELFNGGITNLHQGGNAQFSGVLRPENIGGLVDSLDGQKPRLPMWLDNANSQVLSPIGNSGNNSNNAAFLASSSSTSLQELVQMSSQNQWLINNNRGQDSSSSFPVGGANVSSSSSGLQRVVLKEEEENKANLSESLNSMYYNETSAHMSATALLQKAAQMGSTRSNSSIFGTGFGLMSSSLSTQLGNFNSLSQNHHHHHHENNLNGLMTSTPNSSSTLTSSHHQGEGLLFGNMNSSTSLMGNPPAPTMIPNNDQRNIQSNKSIGNDQAAAAGGEGSLTRDFLGVGRGSENRQPFLKFTSMGNNSNSAMNSFGSH</sequence>
<evidence type="ECO:0000313" key="1">
    <source>
        <dbReference type="EMBL" id="KAI5666227.1"/>
    </source>
</evidence>
<dbReference type="EMBL" id="CM044704">
    <property type="protein sequence ID" value="KAI5666227.1"/>
    <property type="molecule type" value="Genomic_DNA"/>
</dbReference>
<evidence type="ECO:0000313" key="2">
    <source>
        <dbReference type="Proteomes" id="UP001060085"/>
    </source>
</evidence>
<name>A0ACC0B102_CATRO</name>
<keyword evidence="2" id="KW-1185">Reference proteome</keyword>
<dbReference type="Proteomes" id="UP001060085">
    <property type="component" value="Linkage Group LG04"/>
</dbReference>
<comment type="caution">
    <text evidence="1">The sequence shown here is derived from an EMBL/GenBank/DDBJ whole genome shotgun (WGS) entry which is preliminary data.</text>
</comment>
<reference evidence="2" key="1">
    <citation type="journal article" date="2023" name="Nat. Plants">
        <title>Single-cell RNA sequencing provides a high-resolution roadmap for understanding the multicellular compartmentation of specialized metabolism.</title>
        <authorList>
            <person name="Sun S."/>
            <person name="Shen X."/>
            <person name="Li Y."/>
            <person name="Li Y."/>
            <person name="Wang S."/>
            <person name="Li R."/>
            <person name="Zhang H."/>
            <person name="Shen G."/>
            <person name="Guo B."/>
            <person name="Wei J."/>
            <person name="Xu J."/>
            <person name="St-Pierre B."/>
            <person name="Chen S."/>
            <person name="Sun C."/>
        </authorList>
    </citation>
    <scope>NUCLEOTIDE SEQUENCE [LARGE SCALE GENOMIC DNA]</scope>
</reference>
<protein>
    <submittedName>
        <fullName evidence="1">Uncharacterized protein</fullName>
    </submittedName>
</protein>
<gene>
    <name evidence="1" type="ORF">M9H77_16080</name>
</gene>